<evidence type="ECO:0000256" key="1">
    <source>
        <dbReference type="SAM" id="MobiDB-lite"/>
    </source>
</evidence>
<organism evidence="3 4">
    <name type="scientific">Afifella marina DSM 2698</name>
    <dbReference type="NCBI Taxonomy" id="1120955"/>
    <lineage>
        <taxon>Bacteria</taxon>
        <taxon>Pseudomonadati</taxon>
        <taxon>Pseudomonadota</taxon>
        <taxon>Alphaproteobacteria</taxon>
        <taxon>Hyphomicrobiales</taxon>
        <taxon>Afifellaceae</taxon>
        <taxon>Afifella</taxon>
    </lineage>
</organism>
<dbReference type="AlphaFoldDB" id="A0A1G5MB73"/>
<reference evidence="3 4" key="1">
    <citation type="submission" date="2016-10" db="EMBL/GenBank/DDBJ databases">
        <authorList>
            <person name="de Groot N.N."/>
        </authorList>
    </citation>
    <scope>NUCLEOTIDE SEQUENCE [LARGE SCALE GENOMIC DNA]</scope>
    <source>
        <strain evidence="3 4">DSM 2698</strain>
    </source>
</reference>
<dbReference type="RefSeq" id="WP_092809110.1">
    <property type="nucleotide sequence ID" value="NZ_FMVW01000001.1"/>
</dbReference>
<protein>
    <submittedName>
        <fullName evidence="3">Uncharacterized protein</fullName>
    </submittedName>
</protein>
<sequence>MAAKAEHADDRRTRAVALQGKVMGAIAIACSLGLIAGLYVLFKSDALETFRKIDAATASLPGASDRPRPNIDMPVTVPPTIVVRPDRSGDEAEERRPVPEIAPRGQMPARSADPLSSEVSLRPGL</sequence>
<dbReference type="Proteomes" id="UP000199347">
    <property type="component" value="Unassembled WGS sequence"/>
</dbReference>
<evidence type="ECO:0000256" key="2">
    <source>
        <dbReference type="SAM" id="Phobius"/>
    </source>
</evidence>
<gene>
    <name evidence="3" type="ORF">SAMN03080610_00291</name>
</gene>
<dbReference type="OrthoDB" id="9920586at2"/>
<evidence type="ECO:0000313" key="4">
    <source>
        <dbReference type="Proteomes" id="UP000199347"/>
    </source>
</evidence>
<name>A0A1G5MB73_AFIMA</name>
<feature type="compositionally biased region" description="Low complexity" evidence="1">
    <location>
        <begin position="71"/>
        <end position="83"/>
    </location>
</feature>
<feature type="transmembrane region" description="Helical" evidence="2">
    <location>
        <begin position="22"/>
        <end position="42"/>
    </location>
</feature>
<keyword evidence="2" id="KW-1133">Transmembrane helix</keyword>
<dbReference type="EMBL" id="FMVW01000001">
    <property type="protein sequence ID" value="SCZ21619.1"/>
    <property type="molecule type" value="Genomic_DNA"/>
</dbReference>
<feature type="region of interest" description="Disordered" evidence="1">
    <location>
        <begin position="58"/>
        <end position="125"/>
    </location>
</feature>
<proteinExistence type="predicted"/>
<evidence type="ECO:0000313" key="3">
    <source>
        <dbReference type="EMBL" id="SCZ21619.1"/>
    </source>
</evidence>
<keyword evidence="2" id="KW-0472">Membrane</keyword>
<feature type="compositionally biased region" description="Basic and acidic residues" evidence="1">
    <location>
        <begin position="84"/>
        <end position="98"/>
    </location>
</feature>
<accession>A0A1G5MB73</accession>
<dbReference type="STRING" id="1120955.SAMN03080610_00291"/>
<keyword evidence="4" id="KW-1185">Reference proteome</keyword>
<keyword evidence="2" id="KW-0812">Transmembrane</keyword>